<keyword evidence="3" id="KW-1185">Reference proteome</keyword>
<sequence>MNASLSQNRLQHILRCLQGGLMRLAVEKAPCKREGCDTPSRDRFGIGAIRELEGRRRFCPGIEERMERKERRKRKERGMGKQRIRSKLDHELERAIPSALWAQEGHGGHNNDERPEDERRRSVEMSGGGADCTVSEGMVVHITPNSTKQHTQQQFKEQRAQLPHRGGAGRVSPR</sequence>
<feature type="compositionally biased region" description="Polar residues" evidence="1">
    <location>
        <begin position="143"/>
        <end position="155"/>
    </location>
</feature>
<evidence type="ECO:0000313" key="2">
    <source>
        <dbReference type="EMBL" id="TNN78709.1"/>
    </source>
</evidence>
<evidence type="ECO:0000256" key="1">
    <source>
        <dbReference type="SAM" id="MobiDB-lite"/>
    </source>
</evidence>
<dbReference type="AlphaFoldDB" id="A0A4Z2IL12"/>
<proteinExistence type="predicted"/>
<dbReference type="Proteomes" id="UP000314294">
    <property type="component" value="Unassembled WGS sequence"/>
</dbReference>
<feature type="compositionally biased region" description="Basic and acidic residues" evidence="1">
    <location>
        <begin position="106"/>
        <end position="123"/>
    </location>
</feature>
<feature type="region of interest" description="Disordered" evidence="1">
    <location>
        <begin position="68"/>
        <end position="174"/>
    </location>
</feature>
<name>A0A4Z2IL12_9TELE</name>
<comment type="caution">
    <text evidence="2">The sequence shown here is derived from an EMBL/GenBank/DDBJ whole genome shotgun (WGS) entry which is preliminary data.</text>
</comment>
<dbReference type="EMBL" id="SRLO01000071">
    <property type="protein sequence ID" value="TNN78709.1"/>
    <property type="molecule type" value="Genomic_DNA"/>
</dbReference>
<reference evidence="2 3" key="1">
    <citation type="submission" date="2019-03" db="EMBL/GenBank/DDBJ databases">
        <title>First draft genome of Liparis tanakae, snailfish: a comprehensive survey of snailfish specific genes.</title>
        <authorList>
            <person name="Kim W."/>
            <person name="Song I."/>
            <person name="Jeong J.-H."/>
            <person name="Kim D."/>
            <person name="Kim S."/>
            <person name="Ryu S."/>
            <person name="Song J.Y."/>
            <person name="Lee S.K."/>
        </authorList>
    </citation>
    <scope>NUCLEOTIDE SEQUENCE [LARGE SCALE GENOMIC DNA]</scope>
    <source>
        <tissue evidence="2">Muscle</tissue>
    </source>
</reference>
<gene>
    <name evidence="2" type="ORF">EYF80_011113</name>
</gene>
<protein>
    <submittedName>
        <fullName evidence="2">Uncharacterized protein</fullName>
    </submittedName>
</protein>
<evidence type="ECO:0000313" key="3">
    <source>
        <dbReference type="Proteomes" id="UP000314294"/>
    </source>
</evidence>
<organism evidence="2 3">
    <name type="scientific">Liparis tanakae</name>
    <name type="common">Tanaka's snailfish</name>
    <dbReference type="NCBI Taxonomy" id="230148"/>
    <lineage>
        <taxon>Eukaryota</taxon>
        <taxon>Metazoa</taxon>
        <taxon>Chordata</taxon>
        <taxon>Craniata</taxon>
        <taxon>Vertebrata</taxon>
        <taxon>Euteleostomi</taxon>
        <taxon>Actinopterygii</taxon>
        <taxon>Neopterygii</taxon>
        <taxon>Teleostei</taxon>
        <taxon>Neoteleostei</taxon>
        <taxon>Acanthomorphata</taxon>
        <taxon>Eupercaria</taxon>
        <taxon>Perciformes</taxon>
        <taxon>Cottioidei</taxon>
        <taxon>Cottales</taxon>
        <taxon>Liparidae</taxon>
        <taxon>Liparis</taxon>
    </lineage>
</organism>
<feature type="compositionally biased region" description="Basic residues" evidence="1">
    <location>
        <begin position="70"/>
        <end position="85"/>
    </location>
</feature>
<accession>A0A4Z2IL12</accession>